<reference evidence="2" key="1">
    <citation type="submission" date="2022-03" db="EMBL/GenBank/DDBJ databases">
        <title>Genomic analyses of argali, domestic sheep and their hybrids provide insights into chromosomal evolution, heterosis and genetic basis of agronomic traits.</title>
        <authorList>
            <person name="Li M."/>
        </authorList>
    </citation>
    <scope>NUCLEOTIDE SEQUENCE</scope>
    <source>
        <strain evidence="2">CAU-MHL-2022a</strain>
        <tissue evidence="2">Skin</tissue>
    </source>
</reference>
<name>A0AAD4UCA9_OVIAM</name>
<dbReference type="Proteomes" id="UP001214576">
    <property type="component" value="Unassembled WGS sequence"/>
</dbReference>
<gene>
    <name evidence="2" type="ORF">MG293_007418</name>
</gene>
<organism evidence="2 3">
    <name type="scientific">Ovis ammon polii</name>
    <dbReference type="NCBI Taxonomy" id="230172"/>
    <lineage>
        <taxon>Eukaryota</taxon>
        <taxon>Metazoa</taxon>
        <taxon>Chordata</taxon>
        <taxon>Craniata</taxon>
        <taxon>Vertebrata</taxon>
        <taxon>Euteleostomi</taxon>
        <taxon>Mammalia</taxon>
        <taxon>Eutheria</taxon>
        <taxon>Laurasiatheria</taxon>
        <taxon>Artiodactyla</taxon>
        <taxon>Ruminantia</taxon>
        <taxon>Pecora</taxon>
        <taxon>Bovidae</taxon>
        <taxon>Caprinae</taxon>
        <taxon>Ovis</taxon>
    </lineage>
</organism>
<feature type="region of interest" description="Disordered" evidence="1">
    <location>
        <begin position="1"/>
        <end position="23"/>
    </location>
</feature>
<protein>
    <submittedName>
        <fullName evidence="2">Uncharacterized protein</fullName>
    </submittedName>
</protein>
<accession>A0AAD4UCA9</accession>
<keyword evidence="3" id="KW-1185">Reference proteome</keyword>
<proteinExistence type="predicted"/>
<sequence length="354" mass="37929">MDSMEVPVQGQSGAHPSQGRGFLSHHLPQAGMEVLHLLMESNAELLQEGGVQGSKGALCVEEVEALLEHLVEHRDGLDLLELATLCHLLGETEAFSVLPTGVRGESVLSGQEPEVLAANQHVVLRQITGQRSSRAVADQHQGRQYREHEIYGEDEAAAGLAEMASGGTLEVDMDSMEVPVQGQSGAHPSQGRGFLSHHLPQAGMEVLHLLMESSAELLREGGVQGSKGALCVEEVEALLEHLVEHRDGLDLLELVTLCHLLGETEAFSVLPTGVRGESVLSGQEPEVLAANQHVVLRQITGQRSSRAVADQHQGRQYREHEIYGEDEAAAGLAEMASGGTLEVGCLMMIFLSKA</sequence>
<evidence type="ECO:0000313" key="2">
    <source>
        <dbReference type="EMBL" id="KAI4542039.1"/>
    </source>
</evidence>
<comment type="caution">
    <text evidence="2">The sequence shown here is derived from an EMBL/GenBank/DDBJ whole genome shotgun (WGS) entry which is preliminary data.</text>
</comment>
<evidence type="ECO:0000313" key="3">
    <source>
        <dbReference type="Proteomes" id="UP001214576"/>
    </source>
</evidence>
<dbReference type="AlphaFoldDB" id="A0AAD4UCA9"/>
<evidence type="ECO:0000256" key="1">
    <source>
        <dbReference type="SAM" id="MobiDB-lite"/>
    </source>
</evidence>
<dbReference type="EMBL" id="JAKZEL010000007">
    <property type="protein sequence ID" value="KAI4542039.1"/>
    <property type="molecule type" value="Genomic_DNA"/>
</dbReference>